<keyword evidence="1" id="KW-1133">Transmembrane helix</keyword>
<evidence type="ECO:0000256" key="1">
    <source>
        <dbReference type="SAM" id="Phobius"/>
    </source>
</evidence>
<feature type="transmembrane region" description="Helical" evidence="1">
    <location>
        <begin position="145"/>
        <end position="163"/>
    </location>
</feature>
<comment type="caution">
    <text evidence="2">The sequence shown here is derived from an EMBL/GenBank/DDBJ whole genome shotgun (WGS) entry which is preliminary data.</text>
</comment>
<evidence type="ECO:0000313" key="3">
    <source>
        <dbReference type="Proteomes" id="UP001589535"/>
    </source>
</evidence>
<keyword evidence="1" id="KW-0472">Membrane</keyword>
<gene>
    <name evidence="2" type="ORF">ACFFTO_35240</name>
</gene>
<keyword evidence="1" id="KW-0812">Transmembrane</keyword>
<dbReference type="RefSeq" id="WP_378203218.1">
    <property type="nucleotide sequence ID" value="NZ_JBHMBK010000037.1"/>
</dbReference>
<dbReference type="Proteomes" id="UP001589535">
    <property type="component" value="Unassembled WGS sequence"/>
</dbReference>
<reference evidence="2 3" key="1">
    <citation type="submission" date="2024-09" db="EMBL/GenBank/DDBJ databases">
        <authorList>
            <person name="Sun Q."/>
            <person name="Mori K."/>
        </authorList>
    </citation>
    <scope>NUCLEOTIDE SEQUENCE [LARGE SCALE GENOMIC DNA]</scope>
    <source>
        <strain evidence="2 3">JCM 13852</strain>
    </source>
</reference>
<proteinExistence type="predicted"/>
<keyword evidence="3" id="KW-1185">Reference proteome</keyword>
<organism evidence="2 3">
    <name type="scientific">Amycolatopsis plumensis</name>
    <dbReference type="NCBI Taxonomy" id="236508"/>
    <lineage>
        <taxon>Bacteria</taxon>
        <taxon>Bacillati</taxon>
        <taxon>Actinomycetota</taxon>
        <taxon>Actinomycetes</taxon>
        <taxon>Pseudonocardiales</taxon>
        <taxon>Pseudonocardiaceae</taxon>
        <taxon>Amycolatopsis</taxon>
    </lineage>
</organism>
<dbReference type="EMBL" id="JBHMBK010000037">
    <property type="protein sequence ID" value="MFB9689456.1"/>
    <property type="molecule type" value="Genomic_DNA"/>
</dbReference>
<name>A0ABV5UEC8_9PSEU</name>
<protein>
    <submittedName>
        <fullName evidence="2">Uncharacterized protein</fullName>
    </submittedName>
</protein>
<sequence length="196" mass="20460">MLGSRWLRGLLFALPGLLLAGFGAVHPAYLDAGTASWWVALHVVLLPVFPLPAVAQWLLLTSAPPWLRWPGRVAAFGFATFYGGLDAVAGIAAGTVVHAQHGATPVVGAVFAAGDRLGYVGAACFLAANVVIIGAVVVRAGWRAVPGAVVLLLASVSFLDSHIFWPRGVVTMIGVSFGMSWLSVAGDHRPDPMEEN</sequence>
<feature type="transmembrane region" description="Helical" evidence="1">
    <location>
        <begin position="73"/>
        <end position="97"/>
    </location>
</feature>
<feature type="transmembrane region" description="Helical" evidence="1">
    <location>
        <begin position="37"/>
        <end position="61"/>
    </location>
</feature>
<evidence type="ECO:0000313" key="2">
    <source>
        <dbReference type="EMBL" id="MFB9689456.1"/>
    </source>
</evidence>
<feature type="transmembrane region" description="Helical" evidence="1">
    <location>
        <begin position="169"/>
        <end position="186"/>
    </location>
</feature>
<feature type="transmembrane region" description="Helical" evidence="1">
    <location>
        <begin position="117"/>
        <end position="138"/>
    </location>
</feature>
<accession>A0ABV5UEC8</accession>